<evidence type="ECO:0000256" key="3">
    <source>
        <dbReference type="ARBA" id="ARBA00022840"/>
    </source>
</evidence>
<gene>
    <name evidence="5" type="ORF">SAMN02982919_02189</name>
</gene>
<dbReference type="Gene3D" id="3.30.450.90">
    <property type="match status" value="1"/>
</dbReference>
<organism evidence="5 6">
    <name type="scientific">Giesbergeria anulus</name>
    <dbReference type="NCBI Taxonomy" id="180197"/>
    <lineage>
        <taxon>Bacteria</taxon>
        <taxon>Pseudomonadati</taxon>
        <taxon>Pseudomonadota</taxon>
        <taxon>Betaproteobacteria</taxon>
        <taxon>Burkholderiales</taxon>
        <taxon>Comamonadaceae</taxon>
        <taxon>Giesbergeria</taxon>
    </lineage>
</organism>
<comment type="similarity">
    <text evidence="1">Belongs to the GSP E family.</text>
</comment>
<keyword evidence="6" id="KW-1185">Reference proteome</keyword>
<keyword evidence="2" id="KW-0547">Nucleotide-binding</keyword>
<feature type="domain" description="Bacterial type II secretion system protein E" evidence="4">
    <location>
        <begin position="169"/>
        <end position="563"/>
    </location>
</feature>
<evidence type="ECO:0000259" key="4">
    <source>
        <dbReference type="Pfam" id="PF00437"/>
    </source>
</evidence>
<dbReference type="Gene3D" id="3.40.50.300">
    <property type="entry name" value="P-loop containing nucleotide triphosphate hydrolases"/>
    <property type="match status" value="1"/>
</dbReference>
<accession>A0A1H9NEQ1</accession>
<dbReference type="EMBL" id="FOGD01000007">
    <property type="protein sequence ID" value="SER34392.1"/>
    <property type="molecule type" value="Genomic_DNA"/>
</dbReference>
<dbReference type="RefSeq" id="WP_091457403.1">
    <property type="nucleotide sequence ID" value="NZ_FOGD01000007.1"/>
</dbReference>
<reference evidence="5 6" key="1">
    <citation type="submission" date="2016-10" db="EMBL/GenBank/DDBJ databases">
        <authorList>
            <person name="de Groot N.N."/>
        </authorList>
    </citation>
    <scope>NUCLEOTIDE SEQUENCE [LARGE SCALE GENOMIC DNA]</scope>
    <source>
        <strain evidence="5 6">ATCC 35958</strain>
    </source>
</reference>
<dbReference type="InterPro" id="IPR001482">
    <property type="entry name" value="T2SS/T4SS_dom"/>
</dbReference>
<dbReference type="PANTHER" id="PTHR30258">
    <property type="entry name" value="TYPE II SECRETION SYSTEM PROTEIN GSPE-RELATED"/>
    <property type="match status" value="1"/>
</dbReference>
<evidence type="ECO:0000256" key="1">
    <source>
        <dbReference type="ARBA" id="ARBA00006611"/>
    </source>
</evidence>
<evidence type="ECO:0000313" key="6">
    <source>
        <dbReference type="Proteomes" id="UP000199766"/>
    </source>
</evidence>
<protein>
    <submittedName>
        <fullName evidence="5">Type II secretory pathway ATPase GspE/PulE or T4P pilus assembly pathway ATPase PilB</fullName>
    </submittedName>
</protein>
<dbReference type="STRING" id="180197.SAMN02982919_02189"/>
<dbReference type="GO" id="GO:0016887">
    <property type="term" value="F:ATP hydrolysis activity"/>
    <property type="evidence" value="ECO:0007669"/>
    <property type="project" value="TreeGrafter"/>
</dbReference>
<dbReference type="InterPro" id="IPR027417">
    <property type="entry name" value="P-loop_NTPase"/>
</dbReference>
<evidence type="ECO:0000256" key="2">
    <source>
        <dbReference type="ARBA" id="ARBA00022741"/>
    </source>
</evidence>
<keyword evidence="3" id="KW-0067">ATP-binding</keyword>
<dbReference type="Proteomes" id="UP000199766">
    <property type="component" value="Unassembled WGS sequence"/>
</dbReference>
<dbReference type="SUPFAM" id="SSF52540">
    <property type="entry name" value="P-loop containing nucleoside triphosphate hydrolases"/>
    <property type="match status" value="1"/>
</dbReference>
<name>A0A1H9NEQ1_9BURK</name>
<dbReference type="AlphaFoldDB" id="A0A1H9NEQ1"/>
<dbReference type="GO" id="GO:0005886">
    <property type="term" value="C:plasma membrane"/>
    <property type="evidence" value="ECO:0007669"/>
    <property type="project" value="TreeGrafter"/>
</dbReference>
<dbReference type="GO" id="GO:0005524">
    <property type="term" value="F:ATP binding"/>
    <property type="evidence" value="ECO:0007669"/>
    <property type="project" value="UniProtKB-KW"/>
</dbReference>
<evidence type="ECO:0000313" key="5">
    <source>
        <dbReference type="EMBL" id="SER34392.1"/>
    </source>
</evidence>
<dbReference type="OrthoDB" id="5790493at2"/>
<sequence>MGLLNIFKKKEKPAKSKTNLAKPRSETSRFRVDAAFPSEAVATVDGDNDISVNVVQQIADFPPHRSVLTHPNSTNIGLRIPTELQDQIIAIKLEATRARIVYDPAFSEQVMPYVTTIQSALSEASFSTGGQPLFADSSVIRSVRLNAEQNSEAKSSSIGSKSGGVVLFQEWIRGAKEEKATDVHIRILDGGQAEVLMRVDGELEPITGSDRGLFTARDALDAMKSAYEVLSDRHSNNMGTFSETSTLSSMIDSALGIANIRLRFASLRGLYGPKAVVRLLPSNINGRVMSFAEMGFAPSHVELFERAQRLDAGAIGQMGVTGSGKTTAAKTFVETHPKYGSAAFYQVADPIEYPIAQMHQIYVQRNLMTLNEAGKKDPYSEVVEALLRNDPDLVDVGEVRDVLSARAMANIAKSGHLSMFTLHVDSIAGAINRLTDPKVGLTREELAGGGMIGLLDYQALVPLLCSHCSLTQHELVADLKRIGDANSLREVRYISYLTDVMSKRFNLEPNILRWRNPNGCDHCRKRGTKGLTICAEVLMPDDDWLNCSAEGKDREAMRRWRHKYSDRQPTSENMSGKLVIEHALYKAHVGLIDPRNVERFGQLETLEILT</sequence>
<dbReference type="Pfam" id="PF00437">
    <property type="entry name" value="T2SSE"/>
    <property type="match status" value="1"/>
</dbReference>
<proteinExistence type="inferred from homology"/>
<dbReference type="PANTHER" id="PTHR30258:SF3">
    <property type="entry name" value="SLL1921 PROTEIN"/>
    <property type="match status" value="1"/>
</dbReference>